<dbReference type="InterPro" id="IPR051029">
    <property type="entry name" value="mRNA_Capping_Enz/RNA_Phosphat"/>
</dbReference>
<dbReference type="PANTHER" id="PTHR10367:SF25">
    <property type="entry name" value="DUAL SPECIFICITY PHOSPHATASE CATALYTIC DOMAIN PROTEIN (AFU_ORTHOLOGUE AFUA_1G03540)"/>
    <property type="match status" value="1"/>
</dbReference>
<dbReference type="GO" id="GO:0005525">
    <property type="term" value="F:GTP binding"/>
    <property type="evidence" value="ECO:0007669"/>
    <property type="project" value="UniProtKB-KW"/>
</dbReference>
<keyword evidence="3" id="KW-0808">Transferase</keyword>
<keyword evidence="4" id="KW-0548">Nucleotidyltransferase</keyword>
<evidence type="ECO:0000256" key="6">
    <source>
        <dbReference type="ARBA" id="ARBA00023042"/>
    </source>
</evidence>
<dbReference type="SUPFAM" id="SSF50249">
    <property type="entry name" value="Nucleic acid-binding proteins"/>
    <property type="match status" value="1"/>
</dbReference>
<dbReference type="Pfam" id="PF01331">
    <property type="entry name" value="mRNA_cap_enzyme"/>
    <property type="match status" value="1"/>
</dbReference>
<evidence type="ECO:0000259" key="8">
    <source>
        <dbReference type="Pfam" id="PF01331"/>
    </source>
</evidence>
<reference evidence="10 11" key="1">
    <citation type="submission" date="2010-12" db="EMBL/GenBank/DDBJ databases">
        <title>The Genome Sequence of Micromonas pusilla virus SP1.</title>
        <authorList>
            <consortium name="The Broad Institute Genome Sequencing Platform"/>
            <person name="Henn M.R."/>
            <person name="Suttle C."/>
            <person name="Winget D."/>
            <person name="Chan A."/>
            <person name="Levin J."/>
            <person name="Malboeuf C."/>
            <person name="Casali M."/>
            <person name="Russ C."/>
            <person name="Lennon N."/>
            <person name="Chapman S.B."/>
            <person name="Erlich R."/>
            <person name="Young S.K."/>
            <person name="Yandava C."/>
            <person name="Zeng Q."/>
            <person name="Alvarado L."/>
            <person name="Anderson S."/>
            <person name="Berlin A."/>
            <person name="Chen Z."/>
            <person name="Freedman E."/>
            <person name="Gellesch M."/>
            <person name="Goldberg J."/>
            <person name="Green L."/>
            <person name="Griggs A."/>
            <person name="Gujja S."/>
            <person name="Heilman E.R."/>
            <person name="Heiman D."/>
            <person name="Hollinger A."/>
            <person name="Howarth C."/>
            <person name="Larson L."/>
            <person name="Mehta T."/>
            <person name="Pearson M."/>
            <person name="Roberts A."/>
            <person name="Ryan E."/>
            <person name="Saif S."/>
            <person name="Shea T."/>
            <person name="Shenoy N."/>
            <person name="Sisk P."/>
            <person name="Stolte C."/>
            <person name="Sykes S."/>
            <person name="White J."/>
            <person name="Haas B."/>
            <person name="Nusbaum C."/>
            <person name="Birren B."/>
        </authorList>
    </citation>
    <scope>NUCLEOTIDE SEQUENCE [LARGE SCALE GENOMIC DNA]</scope>
    <source>
        <strain evidence="10 11">SP1</strain>
    </source>
</reference>
<keyword evidence="6" id="KW-0506">mRNA capping</keyword>
<dbReference type="GO" id="GO:0005524">
    <property type="term" value="F:ATP binding"/>
    <property type="evidence" value="ECO:0007669"/>
    <property type="project" value="InterPro"/>
</dbReference>
<dbReference type="GO" id="GO:0006370">
    <property type="term" value="P:7-methylguanosine mRNA capping"/>
    <property type="evidence" value="ECO:0007669"/>
    <property type="project" value="UniProtKB-KW"/>
</dbReference>
<feature type="domain" description="mRNA capping enzyme C-terminal" evidence="9">
    <location>
        <begin position="229"/>
        <end position="307"/>
    </location>
</feature>
<dbReference type="Gene3D" id="2.40.50.140">
    <property type="entry name" value="Nucleic acid-binding proteins"/>
    <property type="match status" value="1"/>
</dbReference>
<name>G9E653_MPSP1</name>
<dbReference type="EMBL" id="JF974320">
    <property type="protein sequence ID" value="AET84880.1"/>
    <property type="molecule type" value="Genomic_DNA"/>
</dbReference>
<gene>
    <name evidence="10" type="ORF">MPXG_00082</name>
</gene>
<dbReference type="GO" id="GO:0004484">
    <property type="term" value="F:mRNA guanylyltransferase activity"/>
    <property type="evidence" value="ECO:0007669"/>
    <property type="project" value="UniProtKB-EC"/>
</dbReference>
<dbReference type="InterPro" id="IPR012340">
    <property type="entry name" value="NA-bd_OB-fold"/>
</dbReference>
<dbReference type="InterPro" id="IPR013846">
    <property type="entry name" value="mRNA_cap_enzyme_C"/>
</dbReference>
<evidence type="ECO:0000259" key="9">
    <source>
        <dbReference type="Pfam" id="PF03919"/>
    </source>
</evidence>
<feature type="domain" description="mRNA capping enzyme adenylation" evidence="8">
    <location>
        <begin position="31"/>
        <end position="199"/>
    </location>
</feature>
<dbReference type="Proteomes" id="UP000232710">
    <property type="component" value="Segment"/>
</dbReference>
<dbReference type="PANTHER" id="PTHR10367">
    <property type="entry name" value="MRNA-CAPPING ENZYME"/>
    <property type="match status" value="1"/>
</dbReference>
<keyword evidence="11" id="KW-1185">Reference proteome</keyword>
<evidence type="ECO:0000256" key="3">
    <source>
        <dbReference type="ARBA" id="ARBA00022679"/>
    </source>
</evidence>
<evidence type="ECO:0000256" key="1">
    <source>
        <dbReference type="ARBA" id="ARBA00012475"/>
    </source>
</evidence>
<dbReference type="InterPro" id="IPR001339">
    <property type="entry name" value="mRNA_cap_enzyme_adenylation"/>
</dbReference>
<accession>G9E653</accession>
<dbReference type="CDD" id="cd07895">
    <property type="entry name" value="Adenylation_mRNA_capping"/>
    <property type="match status" value="1"/>
</dbReference>
<keyword evidence="2" id="KW-0507">mRNA processing</keyword>
<evidence type="ECO:0000313" key="11">
    <source>
        <dbReference type="Proteomes" id="UP000232710"/>
    </source>
</evidence>
<organism evidence="10 11">
    <name type="scientific">Micromonas pusilla virus SP1</name>
    <name type="common">MpV-SP1</name>
    <dbReference type="NCBI Taxonomy" id="373996"/>
    <lineage>
        <taxon>Viruses</taxon>
        <taxon>Varidnaviria</taxon>
        <taxon>Bamfordvirae</taxon>
        <taxon>Nucleocytoviricota</taxon>
        <taxon>Megaviricetes</taxon>
        <taxon>Algavirales</taxon>
        <taxon>Phycodnaviridae</taxon>
        <taxon>Prasinovirus</taxon>
        <taxon>Prasinovirus micromonas</taxon>
    </lineage>
</organism>
<keyword evidence="7" id="KW-0342">GTP-binding</keyword>
<protein>
    <recommendedName>
        <fullName evidence="1">mRNA guanylyltransferase</fullName>
        <ecNumber evidence="1">2.7.7.50</ecNumber>
    </recommendedName>
</protein>
<evidence type="ECO:0000256" key="4">
    <source>
        <dbReference type="ARBA" id="ARBA00022695"/>
    </source>
</evidence>
<evidence type="ECO:0000256" key="2">
    <source>
        <dbReference type="ARBA" id="ARBA00022664"/>
    </source>
</evidence>
<evidence type="ECO:0000256" key="7">
    <source>
        <dbReference type="ARBA" id="ARBA00023134"/>
    </source>
</evidence>
<proteinExistence type="predicted"/>
<dbReference type="EC" id="2.7.7.50" evidence="1"/>
<dbReference type="Pfam" id="PF03919">
    <property type="entry name" value="mRNA_cap_C"/>
    <property type="match status" value="1"/>
</dbReference>
<organismHost>
    <name type="scientific">Micromonas pusilla</name>
    <name type="common">Picoplanktonic green alga</name>
    <name type="synonym">Chromulina pusilla</name>
    <dbReference type="NCBI Taxonomy" id="38833"/>
</organismHost>
<dbReference type="SUPFAM" id="SSF56091">
    <property type="entry name" value="DNA ligase/mRNA capping enzyme, catalytic domain"/>
    <property type="match status" value="1"/>
</dbReference>
<dbReference type="Gene3D" id="3.30.470.30">
    <property type="entry name" value="DNA ligase/mRNA capping enzyme"/>
    <property type="match status" value="1"/>
</dbReference>
<evidence type="ECO:0000313" key="10">
    <source>
        <dbReference type="EMBL" id="AET84880.1"/>
    </source>
</evidence>
<keyword evidence="5" id="KW-0547">Nucleotide-binding</keyword>
<sequence length="312" mass="36942">MSIDNDSPLYKYVVNYIHTCWKSKDYFPGPQPISIERRHFPILKGAEYLVCEKTDGERYMMVALMFQGKKKCLFVNRSFNMFEVSINLKKVAYEGTILDGELYENTLMVYDAVFANGEPVWDLNLMLRLEACKIVTGSIIYMKHDKYRLKVKTFHQMRDYNKFLDVYLPTVTQRIDGLVFTPVNEPIRIGTHETMFKWKPKEKNTVDFLMKKEPSWEVPGTVGGPLAWRLYVQEKGKLVFESEVAMDLMNEPWFEEGAIVECEFVDDGKRMWWRPLKRRTDKTHPNGRRTFYRTIVNIREDIKMKEFLDCKP</sequence>
<evidence type="ECO:0000256" key="5">
    <source>
        <dbReference type="ARBA" id="ARBA00022741"/>
    </source>
</evidence>